<keyword evidence="1" id="KW-0808">Transferase</keyword>
<evidence type="ECO:0000259" key="3">
    <source>
        <dbReference type="Pfam" id="PF13439"/>
    </source>
</evidence>
<dbReference type="InterPro" id="IPR001296">
    <property type="entry name" value="Glyco_trans_1"/>
</dbReference>
<evidence type="ECO:0000259" key="2">
    <source>
        <dbReference type="Pfam" id="PF00534"/>
    </source>
</evidence>
<protein>
    <recommendedName>
        <fullName evidence="6">Glycosyltransferase family 1 protein</fullName>
    </recommendedName>
</protein>
<dbReference type="PANTHER" id="PTHR46401:SF2">
    <property type="entry name" value="GLYCOSYLTRANSFERASE WBBK-RELATED"/>
    <property type="match status" value="1"/>
</dbReference>
<dbReference type="GO" id="GO:0016757">
    <property type="term" value="F:glycosyltransferase activity"/>
    <property type="evidence" value="ECO:0007669"/>
    <property type="project" value="InterPro"/>
</dbReference>
<evidence type="ECO:0000256" key="1">
    <source>
        <dbReference type="ARBA" id="ARBA00022679"/>
    </source>
</evidence>
<dbReference type="AlphaFoldDB" id="A0A2M8L3D5"/>
<dbReference type="Gene3D" id="3.40.50.2000">
    <property type="entry name" value="Glycogen Phosphorylase B"/>
    <property type="match status" value="2"/>
</dbReference>
<proteinExistence type="predicted"/>
<feature type="domain" description="Glycosyl transferase family 1" evidence="2">
    <location>
        <begin position="198"/>
        <end position="358"/>
    </location>
</feature>
<evidence type="ECO:0008006" key="6">
    <source>
        <dbReference type="Google" id="ProtNLM"/>
    </source>
</evidence>
<evidence type="ECO:0000313" key="4">
    <source>
        <dbReference type="EMBL" id="PJE67397.1"/>
    </source>
</evidence>
<accession>A0A2M8L3D5</accession>
<feature type="domain" description="Glycosyltransferase subfamily 4-like N-terminal" evidence="3">
    <location>
        <begin position="16"/>
        <end position="176"/>
    </location>
</feature>
<sequence>MKICIDARMYGLEHAGIGRYVMNLIAELQKINKSNSYLILLRKSPAQKLETGNWKLETKIVDIPHYGLEEQLKLPGIIAREKPDLVHFPHFNVPVLYSGKFIVTIHDLIKHTSRGAETTTRAPWFYWFKYLGYKFVFNQAVGRAKKILVPSQAIKQELIKIYKIPADKIVVTYEGVGKEFQISNLKCQISNKILNKYKIKKPFVIYTGSLYPHKNVERLIQSIKLLNMPLNKPSITLIISCARSVFWERLKKKVRELGAEKFVNLMGFVPDGDLVGLYQEAEAFVFPTLSEGFGLPGLEAMAAGLPVVCSNIPVLREIYGEAAEYFNPLSTKDIAQKIKMVCSYDSNHRNKIIEKGLKQVKKYSWKEMVQQTLKIYQDTA</sequence>
<dbReference type="Pfam" id="PF13439">
    <property type="entry name" value="Glyco_transf_4"/>
    <property type="match status" value="1"/>
</dbReference>
<dbReference type="GO" id="GO:0009103">
    <property type="term" value="P:lipopolysaccharide biosynthetic process"/>
    <property type="evidence" value="ECO:0007669"/>
    <property type="project" value="TreeGrafter"/>
</dbReference>
<dbReference type="CDD" id="cd03809">
    <property type="entry name" value="GT4_MtfB-like"/>
    <property type="match status" value="1"/>
</dbReference>
<reference evidence="5" key="1">
    <citation type="submission" date="2017-09" db="EMBL/GenBank/DDBJ databases">
        <title>Depth-based differentiation of microbial function through sediment-hosted aquifers and enrichment of novel symbionts in the deep terrestrial subsurface.</title>
        <authorList>
            <person name="Probst A.J."/>
            <person name="Ladd B."/>
            <person name="Jarett J.K."/>
            <person name="Geller-Mcgrath D.E."/>
            <person name="Sieber C.M.K."/>
            <person name="Emerson J.B."/>
            <person name="Anantharaman K."/>
            <person name="Thomas B.C."/>
            <person name="Malmstrom R."/>
            <person name="Stieglmeier M."/>
            <person name="Klingl A."/>
            <person name="Woyke T."/>
            <person name="Ryan C.M."/>
            <person name="Banfield J.F."/>
        </authorList>
    </citation>
    <scope>NUCLEOTIDE SEQUENCE [LARGE SCALE GENOMIC DNA]</scope>
</reference>
<gene>
    <name evidence="4" type="ORF">COU95_02670</name>
</gene>
<dbReference type="Proteomes" id="UP000231474">
    <property type="component" value="Unassembled WGS sequence"/>
</dbReference>
<evidence type="ECO:0000313" key="5">
    <source>
        <dbReference type="Proteomes" id="UP000231474"/>
    </source>
</evidence>
<name>A0A2M8L3D5_9BACT</name>
<dbReference type="SUPFAM" id="SSF53756">
    <property type="entry name" value="UDP-Glycosyltransferase/glycogen phosphorylase"/>
    <property type="match status" value="1"/>
</dbReference>
<dbReference type="Pfam" id="PF00534">
    <property type="entry name" value="Glycos_transf_1"/>
    <property type="match status" value="1"/>
</dbReference>
<organism evidence="4 5">
    <name type="scientific">Candidatus Shapirobacteria bacterium CG10_big_fil_rev_8_21_14_0_10_40_9</name>
    <dbReference type="NCBI Taxonomy" id="1974888"/>
    <lineage>
        <taxon>Bacteria</taxon>
        <taxon>Candidatus Shapironibacteriota</taxon>
    </lineage>
</organism>
<dbReference type="PANTHER" id="PTHR46401">
    <property type="entry name" value="GLYCOSYLTRANSFERASE WBBK-RELATED"/>
    <property type="match status" value="1"/>
</dbReference>
<dbReference type="EMBL" id="PFEK01000052">
    <property type="protein sequence ID" value="PJE67397.1"/>
    <property type="molecule type" value="Genomic_DNA"/>
</dbReference>
<dbReference type="InterPro" id="IPR028098">
    <property type="entry name" value="Glyco_trans_4-like_N"/>
</dbReference>
<comment type="caution">
    <text evidence="4">The sequence shown here is derived from an EMBL/GenBank/DDBJ whole genome shotgun (WGS) entry which is preliminary data.</text>
</comment>